<feature type="chain" id="PRO_5040960104" evidence="2">
    <location>
        <begin position="26"/>
        <end position="1098"/>
    </location>
</feature>
<keyword evidence="3" id="KW-1185">Reference proteome</keyword>
<dbReference type="OrthoDB" id="272077at2759"/>
<feature type="transmembrane region" description="Helical" evidence="1">
    <location>
        <begin position="1043"/>
        <end position="1064"/>
    </location>
</feature>
<gene>
    <name evidence="4" type="primary">LOC106069922</name>
</gene>
<feature type="signal peptide" evidence="2">
    <location>
        <begin position="1"/>
        <end position="25"/>
    </location>
</feature>
<name>A0A9W2YSB3_BIOGL</name>
<dbReference type="InterPro" id="IPR042756">
    <property type="entry name" value="Sel-1L3"/>
</dbReference>
<organism evidence="3 4">
    <name type="scientific">Biomphalaria glabrata</name>
    <name type="common">Bloodfluke planorb</name>
    <name type="synonym">Freshwater snail</name>
    <dbReference type="NCBI Taxonomy" id="6526"/>
    <lineage>
        <taxon>Eukaryota</taxon>
        <taxon>Metazoa</taxon>
        <taxon>Spiralia</taxon>
        <taxon>Lophotrochozoa</taxon>
        <taxon>Mollusca</taxon>
        <taxon>Gastropoda</taxon>
        <taxon>Heterobranchia</taxon>
        <taxon>Euthyneura</taxon>
        <taxon>Panpulmonata</taxon>
        <taxon>Hygrophila</taxon>
        <taxon>Lymnaeoidea</taxon>
        <taxon>Planorbidae</taxon>
        <taxon>Biomphalaria</taxon>
    </lineage>
</organism>
<keyword evidence="1" id="KW-0472">Membrane</keyword>
<accession>A0A9W2YSB3</accession>
<proteinExistence type="predicted"/>
<dbReference type="AlphaFoldDB" id="A0A9W2YSB3"/>
<keyword evidence="1" id="KW-0812">Transmembrane</keyword>
<dbReference type="SMART" id="SM00671">
    <property type="entry name" value="SEL1"/>
    <property type="match status" value="7"/>
</dbReference>
<dbReference type="InterPro" id="IPR006597">
    <property type="entry name" value="Sel1-like"/>
</dbReference>
<dbReference type="PANTHER" id="PTHR44444">
    <property type="entry name" value="PROTEIN SEL-1 HOMOLOG 3"/>
    <property type="match status" value="1"/>
</dbReference>
<evidence type="ECO:0000256" key="2">
    <source>
        <dbReference type="SAM" id="SignalP"/>
    </source>
</evidence>
<dbReference type="Pfam" id="PF08238">
    <property type="entry name" value="Sel1"/>
    <property type="match status" value="8"/>
</dbReference>
<dbReference type="Gene3D" id="1.25.40.10">
    <property type="entry name" value="Tetratricopeptide repeat domain"/>
    <property type="match status" value="3"/>
</dbReference>
<reference evidence="4" key="1">
    <citation type="submission" date="2025-08" db="UniProtKB">
        <authorList>
            <consortium name="RefSeq"/>
        </authorList>
    </citation>
    <scope>IDENTIFICATION</scope>
</reference>
<keyword evidence="2" id="KW-0732">Signal</keyword>
<dbReference type="PANTHER" id="PTHR44444:SF6">
    <property type="entry name" value="LAMININ G DOMAIN-CONTAINING PROTEIN"/>
    <property type="match status" value="1"/>
</dbReference>
<dbReference type="Proteomes" id="UP001165740">
    <property type="component" value="Chromosome 14"/>
</dbReference>
<evidence type="ECO:0000313" key="4">
    <source>
        <dbReference type="RefSeq" id="XP_055865509.1"/>
    </source>
</evidence>
<evidence type="ECO:0000256" key="1">
    <source>
        <dbReference type="SAM" id="Phobius"/>
    </source>
</evidence>
<dbReference type="InterPro" id="IPR013320">
    <property type="entry name" value="ConA-like_dom_sf"/>
</dbReference>
<dbReference type="SUPFAM" id="SSF81901">
    <property type="entry name" value="HCP-like"/>
    <property type="match status" value="3"/>
</dbReference>
<dbReference type="InterPro" id="IPR011990">
    <property type="entry name" value="TPR-like_helical_dom_sf"/>
</dbReference>
<keyword evidence="1" id="KW-1133">Transmembrane helix</keyword>
<dbReference type="SUPFAM" id="SSF49899">
    <property type="entry name" value="Concanavalin A-like lectins/glucanases"/>
    <property type="match status" value="1"/>
</dbReference>
<dbReference type="RefSeq" id="XP_055865509.1">
    <property type="nucleotide sequence ID" value="XM_056009534.1"/>
</dbReference>
<evidence type="ECO:0000313" key="3">
    <source>
        <dbReference type="Proteomes" id="UP001165740"/>
    </source>
</evidence>
<dbReference type="OMA" id="HAGYKHT"/>
<protein>
    <submittedName>
        <fullName evidence="4">Protein sel-1 homolog 3-like isoform X1</fullName>
    </submittedName>
</protein>
<sequence length="1098" mass="125796">MLKFANISTIILMTVSQVGILVINGQNPLGDTSRPSSSHVRILQAPDTLGAAVKLKVQYQCEEDGVVVVDLSVMNNDNYITVFSKAWKCKGQGLEGNPKTKRVKLHLPDSLEFRPDYFNKGLPMWLISLAKIRVWLVDQLKWSRPNESDLYTIAKSRDFVKLGVLPPYSRPFKSPACSIWIWPILQRLPRFSDSQTCVVEKERVVLLDYPAVFNGNTYGIIKQLSQYTDPGLERDRQERFWAPQLTLEMWVYIIEYCPLYRLNGAEGCGLFMHIDGQGKIFTPVLLINRHGNFQVDVQSTTGYIGIKTNDVIPRNVWTRIVFTLDHRKWTVSANYGAGLKEGFTTSYTYNEDMYVDDTSGLWAIGGLDWNMGSFVGYMGRVVYYRQRVLQPHQVSLPDPYHPMFELHLTRKREKCETFLNWLDTAVDVYQKYRRYVLDNRPDVCQYDPYQFFTKFLSNSEDPQTCPMKRPFNLRNHRHISRQLQKVVGTMDLSKNFLHGDLEAYSRSSKSNESRAAFMAISVGLIENATQIVSDRGLRHASKVVQLFKQAACLGNDDAMYYLAVMMNNGVGCPLDELQSLAYFMLGTLNKHVFSIMALGHRHLMGMDGAPLDKDVAYMYYKQVADRTRNDKEEHKETDVATEYIRLIDEAKIEALTSEIGDLFMWLKHQAEKGVATAQTELGYMLYHGAQGVKRNLHNALNVFRDGAQAGNQNAMVSYGLMQYRGLGVEANRTEGKIMLERAAEQKNPGALVALGWLALSTDKNYTEAFRLFQLSKQLGNLDSGYYLGHMYHFGLVPGSPIDLDKALVEYQWSAVRNQIDAGVWYAFLMSRGTPHNAKNSVIAVEWARFIGEKTSLLGRPLRDAVLAYRNQNYDLAVFLYLMLADAGLEVASFNLAYLCELNHDGVTSFISKDCDFRHYNLTLQREQHFVDAYSYLKMGDYFWYGCRNKRDVGLAADYYSKAAHKGNPQALFNLAYMVENNVPVNEEIWRRLGFSAKLYNNKVSLLLDLYSRCKESSQSEAFVPCCLAWFRIWFLDAWETHQLYLKITSGLALLFTGLAIAFTLHHNLLERRRREREEAQRLEDEEAERRIPDEALVI</sequence>
<dbReference type="GeneID" id="106069922"/>